<dbReference type="AlphaFoldDB" id="A0A411HN26"/>
<dbReference type="Proteomes" id="UP000291562">
    <property type="component" value="Chromosome"/>
</dbReference>
<protein>
    <submittedName>
        <fullName evidence="1">DUF937 domain-containing protein</fullName>
    </submittedName>
</protein>
<dbReference type="EMBL" id="CP035704">
    <property type="protein sequence ID" value="QBB71876.1"/>
    <property type="molecule type" value="Genomic_DNA"/>
</dbReference>
<dbReference type="KEGG" id="xbc:ELE36_16765"/>
<dbReference type="Pfam" id="PF06078">
    <property type="entry name" value="DUF937"/>
    <property type="match status" value="1"/>
</dbReference>
<dbReference type="RefSeq" id="WP_129835316.1">
    <property type="nucleotide sequence ID" value="NZ_CP035704.1"/>
</dbReference>
<sequence>MNSLIDNVMGQLDQQHIDAIASQLGTDPDQARNAIEHALPLIVGGLSQNASTPQGAQDLHDALGAHAGTDLGSLLGGLLGGGGGAGSNMGAMGGAILSHIFGNNQSNAAQGLGQATGLGTQNSGQLMAILAPLVLSALSNMSQRHGLDPNGVGGVLSQDVQRTQQSGGGISDMLTSVLGSQNGGPGLGGLMAAAGSLLSAFTRR</sequence>
<accession>A0A411HN26</accession>
<evidence type="ECO:0000313" key="2">
    <source>
        <dbReference type="Proteomes" id="UP000291562"/>
    </source>
</evidence>
<gene>
    <name evidence="1" type="ORF">ELE36_16765</name>
</gene>
<dbReference type="OrthoDB" id="8812842at2"/>
<dbReference type="SUPFAM" id="SSF140804">
    <property type="entry name" value="YidB-like"/>
    <property type="match status" value="1"/>
</dbReference>
<organism evidence="1 2">
    <name type="scientific">Pseudolysobacter antarcticus</name>
    <dbReference type="NCBI Taxonomy" id="2511995"/>
    <lineage>
        <taxon>Bacteria</taxon>
        <taxon>Pseudomonadati</taxon>
        <taxon>Pseudomonadota</taxon>
        <taxon>Gammaproteobacteria</taxon>
        <taxon>Lysobacterales</taxon>
        <taxon>Rhodanobacteraceae</taxon>
        <taxon>Pseudolysobacter</taxon>
    </lineage>
</organism>
<dbReference type="Gene3D" id="1.10.10.690">
    <property type="entry name" value="YidB-like"/>
    <property type="match status" value="1"/>
</dbReference>
<name>A0A411HN26_9GAMM</name>
<reference evidence="1 2" key="1">
    <citation type="submission" date="2019-01" db="EMBL/GenBank/DDBJ databases">
        <title>Pseudolysobacter antarctica gen. nov., sp. nov., isolated from Fildes Peninsula, Antarctica.</title>
        <authorList>
            <person name="Wei Z."/>
            <person name="Peng F."/>
        </authorList>
    </citation>
    <scope>NUCLEOTIDE SEQUENCE [LARGE SCALE GENOMIC DNA]</scope>
    <source>
        <strain evidence="1 2">AQ6-296</strain>
    </source>
</reference>
<keyword evidence="2" id="KW-1185">Reference proteome</keyword>
<proteinExistence type="predicted"/>
<evidence type="ECO:0000313" key="1">
    <source>
        <dbReference type="EMBL" id="QBB71876.1"/>
    </source>
</evidence>
<dbReference type="InterPro" id="IPR009282">
    <property type="entry name" value="DUF937"/>
</dbReference>
<dbReference type="InterPro" id="IPR027405">
    <property type="entry name" value="YidB-like"/>
</dbReference>